<dbReference type="Pfam" id="PF07027">
    <property type="entry name" value="DUF1318"/>
    <property type="match status" value="1"/>
</dbReference>
<evidence type="ECO:0000256" key="1">
    <source>
        <dbReference type="SAM" id="Phobius"/>
    </source>
</evidence>
<sequence>MKLFSKTAGRQIVNFWVGLTAILWLSACGTLVGVDVTVVDQKTALENQILGSYEELGNDMLLLASVRSVDETGKLKTVAEIPSGKKRAIRAMQRQEFNRDDIQKFKQTGVAGEGNEGLLIFFENQKTKEDKQFNSFVQAIIKEENEDRLIILNRTIATNEAFSDGDLPKVQKIFASLNRDSAKNGEKIQQENGNWTVKKK</sequence>
<dbReference type="EMBL" id="UOGG01000175">
    <property type="protein sequence ID" value="VAX31828.1"/>
    <property type="molecule type" value="Genomic_DNA"/>
</dbReference>
<keyword evidence="1" id="KW-1133">Transmembrane helix</keyword>
<organism evidence="2">
    <name type="scientific">hydrothermal vent metagenome</name>
    <dbReference type="NCBI Taxonomy" id="652676"/>
    <lineage>
        <taxon>unclassified sequences</taxon>
        <taxon>metagenomes</taxon>
        <taxon>ecological metagenomes</taxon>
    </lineage>
</organism>
<name>A0A3B1D796_9ZZZZ</name>
<dbReference type="AlphaFoldDB" id="A0A3B1D796"/>
<dbReference type="PROSITE" id="PS51257">
    <property type="entry name" value="PROKAR_LIPOPROTEIN"/>
    <property type="match status" value="1"/>
</dbReference>
<reference evidence="2" key="1">
    <citation type="submission" date="2018-06" db="EMBL/GenBank/DDBJ databases">
        <authorList>
            <person name="Zhirakovskaya E."/>
        </authorList>
    </citation>
    <scope>NUCLEOTIDE SEQUENCE</scope>
</reference>
<keyword evidence="1" id="KW-0472">Membrane</keyword>
<feature type="transmembrane region" description="Helical" evidence="1">
    <location>
        <begin position="12"/>
        <end position="34"/>
    </location>
</feature>
<protein>
    <recommendedName>
        <fullName evidence="3">DUF1318 domain-containing protein</fullName>
    </recommendedName>
</protein>
<proteinExistence type="predicted"/>
<evidence type="ECO:0008006" key="3">
    <source>
        <dbReference type="Google" id="ProtNLM"/>
    </source>
</evidence>
<dbReference type="InterPro" id="IPR008309">
    <property type="entry name" value="YdbL"/>
</dbReference>
<gene>
    <name evidence="2" type="ORF">MNBD_NITROSPINAE05-887</name>
</gene>
<evidence type="ECO:0000313" key="2">
    <source>
        <dbReference type="EMBL" id="VAX31828.1"/>
    </source>
</evidence>
<keyword evidence="1" id="KW-0812">Transmembrane</keyword>
<accession>A0A3B1D796</accession>